<evidence type="ECO:0000313" key="3">
    <source>
        <dbReference type="EMBL" id="MDA5107067.1"/>
    </source>
</evidence>
<reference evidence="3" key="1">
    <citation type="submission" date="2022-12" db="EMBL/GenBank/DDBJ databases">
        <title>Draft genome sequence of the thermophilic strain Brevibacillus thermoruber HT42, isolated from Los Humeros, Puebla, Mexico, with biotechnological potential.</title>
        <authorList>
            <person name="Lara Sanchez J."/>
            <person name="Solis Palacios R."/>
            <person name="Bustos Baena A.S."/>
            <person name="Ruz Baez A.E."/>
            <person name="Espinosa Luna G."/>
            <person name="Oliart Ros R.M."/>
        </authorList>
    </citation>
    <scope>NUCLEOTIDE SEQUENCE</scope>
    <source>
        <strain evidence="3">HT42</strain>
    </source>
</reference>
<name>A0A9X3TMH2_9BACL</name>
<dbReference type="InterPro" id="IPR004360">
    <property type="entry name" value="Glyas_Fos-R_dOase_dom"/>
</dbReference>
<dbReference type="SUPFAM" id="SSF54593">
    <property type="entry name" value="Glyoxalase/Bleomycin resistance protein/Dihydroxybiphenyl dioxygenase"/>
    <property type="match status" value="1"/>
</dbReference>
<proteinExistence type="predicted"/>
<dbReference type="GO" id="GO:0016787">
    <property type="term" value="F:hydrolase activity"/>
    <property type="evidence" value="ECO:0007669"/>
    <property type="project" value="UniProtKB-KW"/>
</dbReference>
<evidence type="ECO:0000259" key="2">
    <source>
        <dbReference type="PROSITE" id="PS51819"/>
    </source>
</evidence>
<dbReference type="InterPro" id="IPR029068">
    <property type="entry name" value="Glyas_Bleomycin-R_OHBP_Dase"/>
</dbReference>
<protein>
    <submittedName>
        <fullName evidence="3">FosX/FosE/FosI family fosfomycin resistance hydrolase</fullName>
    </submittedName>
</protein>
<feature type="domain" description="VOC" evidence="2">
    <location>
        <begin position="4"/>
        <end position="122"/>
    </location>
</feature>
<dbReference type="PANTHER" id="PTHR36113">
    <property type="entry name" value="LYASE, PUTATIVE-RELATED-RELATED"/>
    <property type="match status" value="1"/>
</dbReference>
<dbReference type="CDD" id="cd08364">
    <property type="entry name" value="FosX"/>
    <property type="match status" value="1"/>
</dbReference>
<dbReference type="PANTHER" id="PTHR36113:SF6">
    <property type="entry name" value="FOSFOMYCIN RESISTANCE PROTEIN FOSX"/>
    <property type="match status" value="1"/>
</dbReference>
<sequence>MIENVSHITFVVKDLEKTTALYKELFDAQEVYYSGDKTHSLSRERFFIIGGQWIAVMENKEIVNRTYHHVAFKIKEEDIDYYVDKIKALHLEMKPPRPRIKGEGSSIYFYDYDNNLFELHTGTLEERLSAYREVDHHE</sequence>
<dbReference type="Pfam" id="PF00903">
    <property type="entry name" value="Glyoxalase"/>
    <property type="match status" value="1"/>
</dbReference>
<dbReference type="GO" id="GO:0046872">
    <property type="term" value="F:metal ion binding"/>
    <property type="evidence" value="ECO:0007669"/>
    <property type="project" value="UniProtKB-KW"/>
</dbReference>
<dbReference type="RefSeq" id="WP_029099408.1">
    <property type="nucleotide sequence ID" value="NZ_JAPYYP010000001.1"/>
</dbReference>
<gene>
    <name evidence="3" type="primary">fosX</name>
    <name evidence="3" type="ORF">O3V59_01695</name>
</gene>
<dbReference type="PROSITE" id="PS51819">
    <property type="entry name" value="VOC"/>
    <property type="match status" value="1"/>
</dbReference>
<accession>A0A9X3TMH2</accession>
<dbReference type="Proteomes" id="UP001151071">
    <property type="component" value="Unassembled WGS sequence"/>
</dbReference>
<dbReference type="InterPro" id="IPR051332">
    <property type="entry name" value="Fosfomycin_Res_Enzymes"/>
</dbReference>
<evidence type="ECO:0000256" key="1">
    <source>
        <dbReference type="ARBA" id="ARBA00022723"/>
    </source>
</evidence>
<keyword evidence="1" id="KW-0479">Metal-binding</keyword>
<dbReference type="InterPro" id="IPR037434">
    <property type="entry name" value="FosX"/>
</dbReference>
<keyword evidence="3" id="KW-0378">Hydrolase</keyword>
<keyword evidence="4" id="KW-1185">Reference proteome</keyword>
<dbReference type="Gene3D" id="3.10.180.10">
    <property type="entry name" value="2,3-Dihydroxybiphenyl 1,2-Dioxygenase, domain 1"/>
    <property type="match status" value="1"/>
</dbReference>
<dbReference type="EMBL" id="JAPYYP010000001">
    <property type="protein sequence ID" value="MDA5107067.1"/>
    <property type="molecule type" value="Genomic_DNA"/>
</dbReference>
<dbReference type="NCBIfam" id="NF000222">
    <property type="entry name" value="FosX"/>
    <property type="match status" value="1"/>
</dbReference>
<dbReference type="InterPro" id="IPR037523">
    <property type="entry name" value="VOC_core"/>
</dbReference>
<comment type="caution">
    <text evidence="3">The sequence shown here is derived from an EMBL/GenBank/DDBJ whole genome shotgun (WGS) entry which is preliminary data.</text>
</comment>
<dbReference type="AlphaFoldDB" id="A0A9X3TMH2"/>
<organism evidence="3 4">
    <name type="scientific">Brevibacillus thermoruber</name>
    <dbReference type="NCBI Taxonomy" id="33942"/>
    <lineage>
        <taxon>Bacteria</taxon>
        <taxon>Bacillati</taxon>
        <taxon>Bacillota</taxon>
        <taxon>Bacilli</taxon>
        <taxon>Bacillales</taxon>
        <taxon>Paenibacillaceae</taxon>
        <taxon>Brevibacillus</taxon>
    </lineage>
</organism>
<evidence type="ECO:0000313" key="4">
    <source>
        <dbReference type="Proteomes" id="UP001151071"/>
    </source>
</evidence>